<evidence type="ECO:0000313" key="4">
    <source>
        <dbReference type="Proteomes" id="UP000245288"/>
    </source>
</evidence>
<feature type="chain" id="PRO_5039541456" description="PsbP C-terminal domain-containing protein" evidence="2">
    <location>
        <begin position="22"/>
        <end position="231"/>
    </location>
</feature>
<reference evidence="3 4" key="1">
    <citation type="submission" date="2014-09" db="EMBL/GenBank/DDBJ databases">
        <title>Butyrate-producing bacteria isolated from human gut.</title>
        <authorList>
            <person name="Zhang Q."/>
            <person name="Zhao L."/>
        </authorList>
    </citation>
    <scope>NUCLEOTIDE SEQUENCE [LARGE SCALE GENOMIC DNA]</scope>
    <source>
        <strain evidence="3 4">21</strain>
    </source>
</reference>
<dbReference type="OrthoDB" id="359707at2"/>
<dbReference type="AlphaFoldDB" id="A0A2V1JMS6"/>
<comment type="caution">
    <text evidence="3">The sequence shown here is derived from an EMBL/GenBank/DDBJ whole genome shotgun (WGS) entry which is preliminary data.</text>
</comment>
<evidence type="ECO:0000256" key="2">
    <source>
        <dbReference type="SAM" id="SignalP"/>
    </source>
</evidence>
<dbReference type="RefSeq" id="WP_109216229.1">
    <property type="nucleotide sequence ID" value="NZ_CAJLEE010000102.1"/>
</dbReference>
<feature type="compositionally biased region" description="Polar residues" evidence="1">
    <location>
        <begin position="25"/>
        <end position="37"/>
    </location>
</feature>
<proteinExistence type="predicted"/>
<evidence type="ECO:0000256" key="1">
    <source>
        <dbReference type="SAM" id="MobiDB-lite"/>
    </source>
</evidence>
<name>A0A2V1JMS6_EUBRA</name>
<protein>
    <recommendedName>
        <fullName evidence="5">PsbP C-terminal domain-containing protein</fullName>
    </recommendedName>
</protein>
<dbReference type="Proteomes" id="UP000245288">
    <property type="component" value="Unassembled WGS sequence"/>
</dbReference>
<keyword evidence="2" id="KW-0732">Signal</keyword>
<accession>A0A2V1JMS6</accession>
<evidence type="ECO:0000313" key="3">
    <source>
        <dbReference type="EMBL" id="PWE86047.1"/>
    </source>
</evidence>
<feature type="signal peptide" evidence="2">
    <location>
        <begin position="1"/>
        <end position="21"/>
    </location>
</feature>
<keyword evidence="4" id="KW-1185">Reference proteome</keyword>
<sequence length="231" mass="24557">MKKVIVAILMAAMICSLTACGGNNKTGDTSSNTSASAEQADASVSAEEEAKNEPQYEAGVWTDNVYTNTSLGMTFTLPEGWQIGTEEEMNAVQDKGQEVTGDTGSADASEAYDLYIYNSSTGSNIAMMAEDMSAFGDITAQEYIESLSQQLSSYADQGITYTMNEIGTKTIGNTEFVSLDGIAEYQSNNIYQCYAVTEMGGKMITMIITGPADQGQAECEAVLASIQPIAQ</sequence>
<organism evidence="3 4">
    <name type="scientific">Eubacterium ramulus</name>
    <dbReference type="NCBI Taxonomy" id="39490"/>
    <lineage>
        <taxon>Bacteria</taxon>
        <taxon>Bacillati</taxon>
        <taxon>Bacillota</taxon>
        <taxon>Clostridia</taxon>
        <taxon>Eubacteriales</taxon>
        <taxon>Eubacteriaceae</taxon>
        <taxon>Eubacterium</taxon>
    </lineage>
</organism>
<evidence type="ECO:0008006" key="5">
    <source>
        <dbReference type="Google" id="ProtNLM"/>
    </source>
</evidence>
<dbReference type="EMBL" id="JRFU01000134">
    <property type="protein sequence ID" value="PWE86047.1"/>
    <property type="molecule type" value="Genomic_DNA"/>
</dbReference>
<dbReference type="Gene3D" id="3.40.1000.10">
    <property type="entry name" value="Mog1/PsbP, alpha/beta/alpha sandwich"/>
    <property type="match status" value="1"/>
</dbReference>
<dbReference type="PROSITE" id="PS51257">
    <property type="entry name" value="PROKAR_LIPOPROTEIN"/>
    <property type="match status" value="1"/>
</dbReference>
<feature type="region of interest" description="Disordered" evidence="1">
    <location>
        <begin position="25"/>
        <end position="54"/>
    </location>
</feature>
<gene>
    <name evidence="3" type="ORF">LG34_12215</name>
</gene>